<evidence type="ECO:0000313" key="3">
    <source>
        <dbReference type="Proteomes" id="UP000637774"/>
    </source>
</evidence>
<dbReference type="InterPro" id="IPR011250">
    <property type="entry name" value="OMP/PagP_B-barrel"/>
</dbReference>
<dbReference type="EMBL" id="BMGY01000068">
    <property type="protein sequence ID" value="GGH91276.1"/>
    <property type="molecule type" value="Genomic_DNA"/>
</dbReference>
<dbReference type="Proteomes" id="UP000637774">
    <property type="component" value="Unassembled WGS sequence"/>
</dbReference>
<reference evidence="3" key="1">
    <citation type="journal article" date="2019" name="Int. J. Syst. Evol. Microbiol.">
        <title>The Global Catalogue of Microorganisms (GCM) 10K type strain sequencing project: providing services to taxonomists for standard genome sequencing and annotation.</title>
        <authorList>
            <consortium name="The Broad Institute Genomics Platform"/>
            <consortium name="The Broad Institute Genome Sequencing Center for Infectious Disease"/>
            <person name="Wu L."/>
            <person name="Ma J."/>
        </authorList>
    </citation>
    <scope>NUCLEOTIDE SEQUENCE [LARGE SCALE GENOMIC DNA]</scope>
    <source>
        <strain evidence="3">CGMCC 1.14966</strain>
    </source>
</reference>
<keyword evidence="3" id="KW-1185">Reference proteome</keyword>
<sequence>MIIRRHLFYFSLLATALPLAGFAQTPATLAAPLPRFFVGIGGSFGGYPLPKQSGVNVATFVPTVGMQLRSRLALQVSGAYDASHSYTSYYYGDGQPNGEQVKRTNWNRTLVVPVLARYALTRRATQRFQADVLGGVSYVRFSVRSDVFRMSADGALLSTREETATTNSACLTLGGGLRYIVCPRFELTADAVLNRQITSRTPSSYWVNPNLTAGVRYRFGRAL</sequence>
<evidence type="ECO:0000256" key="1">
    <source>
        <dbReference type="SAM" id="SignalP"/>
    </source>
</evidence>
<comment type="caution">
    <text evidence="2">The sequence shown here is derived from an EMBL/GenBank/DDBJ whole genome shotgun (WGS) entry which is preliminary data.</text>
</comment>
<dbReference type="SUPFAM" id="SSF56925">
    <property type="entry name" value="OMPA-like"/>
    <property type="match status" value="1"/>
</dbReference>
<protein>
    <recommendedName>
        <fullName evidence="4">Outer membrane protein beta-barrel domain-containing protein</fullName>
    </recommendedName>
</protein>
<keyword evidence="1" id="KW-0732">Signal</keyword>
<gene>
    <name evidence="2" type="ORF">GCM10011495_39020</name>
</gene>
<accession>A0ABQ2AH87</accession>
<dbReference type="RefSeq" id="WP_188563774.1">
    <property type="nucleotide sequence ID" value="NZ_BMGY01000068.1"/>
</dbReference>
<name>A0ABQ2AH87_9BACT</name>
<proteinExistence type="predicted"/>
<evidence type="ECO:0000313" key="2">
    <source>
        <dbReference type="EMBL" id="GGH91276.1"/>
    </source>
</evidence>
<organism evidence="2 3">
    <name type="scientific">Hymenobacter frigidus</name>
    <dbReference type="NCBI Taxonomy" id="1524095"/>
    <lineage>
        <taxon>Bacteria</taxon>
        <taxon>Pseudomonadati</taxon>
        <taxon>Bacteroidota</taxon>
        <taxon>Cytophagia</taxon>
        <taxon>Cytophagales</taxon>
        <taxon>Hymenobacteraceae</taxon>
        <taxon>Hymenobacter</taxon>
    </lineage>
</organism>
<feature type="chain" id="PRO_5046494327" description="Outer membrane protein beta-barrel domain-containing protein" evidence="1">
    <location>
        <begin position="31"/>
        <end position="223"/>
    </location>
</feature>
<evidence type="ECO:0008006" key="4">
    <source>
        <dbReference type="Google" id="ProtNLM"/>
    </source>
</evidence>
<feature type="signal peptide" evidence="1">
    <location>
        <begin position="1"/>
        <end position="30"/>
    </location>
</feature>